<evidence type="ECO:0000259" key="10">
    <source>
        <dbReference type="Pfam" id="PF11356"/>
    </source>
</evidence>
<dbReference type="Proteomes" id="UP000650424">
    <property type="component" value="Unassembled WGS sequence"/>
</dbReference>
<keyword evidence="6" id="KW-0653">Protein transport</keyword>
<keyword evidence="8" id="KW-0472">Membrane</keyword>
<comment type="subcellular location">
    <subcellularLocation>
        <location evidence="1">Cell inner membrane</location>
    </subcellularLocation>
</comment>
<keyword evidence="12" id="KW-1185">Reference proteome</keyword>
<gene>
    <name evidence="11" type="ORF">H8L32_07925</name>
</gene>
<proteinExistence type="predicted"/>
<feature type="compositionally biased region" description="Low complexity" evidence="9">
    <location>
        <begin position="148"/>
        <end position="163"/>
    </location>
</feature>
<dbReference type="RefSeq" id="WP_186946616.1">
    <property type="nucleotide sequence ID" value="NZ_JACOGF010000003.1"/>
</dbReference>
<name>A0ABR6ZNB4_9BURK</name>
<organism evidence="11 12">
    <name type="scientific">Undibacterium hunanense</name>
    <dbReference type="NCBI Taxonomy" id="2762292"/>
    <lineage>
        <taxon>Bacteria</taxon>
        <taxon>Pseudomonadati</taxon>
        <taxon>Pseudomonadota</taxon>
        <taxon>Betaproteobacteria</taxon>
        <taxon>Burkholderiales</taxon>
        <taxon>Oxalobacteraceae</taxon>
        <taxon>Undibacterium</taxon>
    </lineage>
</organism>
<evidence type="ECO:0000256" key="9">
    <source>
        <dbReference type="SAM" id="MobiDB-lite"/>
    </source>
</evidence>
<comment type="caution">
    <text evidence="11">The sequence shown here is derived from an EMBL/GenBank/DDBJ whole genome shotgun (WGS) entry which is preliminary data.</text>
</comment>
<accession>A0ABR6ZNB4</accession>
<protein>
    <recommendedName>
        <fullName evidence="10">Type II secretion system protein GspC N-terminal domain-containing protein</fullName>
    </recommendedName>
</protein>
<evidence type="ECO:0000256" key="7">
    <source>
        <dbReference type="ARBA" id="ARBA00022989"/>
    </source>
</evidence>
<sequence length="213" mass="22558">MKRLPIVVTFLAFVALCMSLSFWGLRLFKPQARSVSAAFQQGSYEPGAGQWGGVFGTSQVMQANASNFQLKGVVLAKRSEESLAIISANGKPGLSVALNKEVMPGVTLKEVHDLYVVIVDAGVERRIDLPQVQEVSRIQTAPVFISQPNQPNQPNQANMNPGNTVPPQVAPPNSFAGHRSMPAPGGPITPAVPMVTPGLPTASLPTVMPGNPQ</sequence>
<feature type="domain" description="Type II secretion system protein GspC N-terminal" evidence="10">
    <location>
        <begin position="65"/>
        <end position="127"/>
    </location>
</feature>
<feature type="region of interest" description="Disordered" evidence="9">
    <location>
        <begin position="148"/>
        <end position="213"/>
    </location>
</feature>
<evidence type="ECO:0000256" key="4">
    <source>
        <dbReference type="ARBA" id="ARBA00022519"/>
    </source>
</evidence>
<evidence type="ECO:0000256" key="6">
    <source>
        <dbReference type="ARBA" id="ARBA00022927"/>
    </source>
</evidence>
<keyword evidence="2" id="KW-0813">Transport</keyword>
<keyword evidence="5" id="KW-0812">Transmembrane</keyword>
<dbReference type="EMBL" id="JACOGF010000003">
    <property type="protein sequence ID" value="MBC3917396.1"/>
    <property type="molecule type" value="Genomic_DNA"/>
</dbReference>
<reference evidence="11 12" key="1">
    <citation type="submission" date="2020-08" db="EMBL/GenBank/DDBJ databases">
        <title>Novel species isolated from subtropical streams in China.</title>
        <authorList>
            <person name="Lu H."/>
        </authorList>
    </citation>
    <scope>NUCLEOTIDE SEQUENCE [LARGE SCALE GENOMIC DNA]</scope>
    <source>
        <strain evidence="11 12">CY18W</strain>
    </source>
</reference>
<evidence type="ECO:0000313" key="12">
    <source>
        <dbReference type="Proteomes" id="UP000650424"/>
    </source>
</evidence>
<dbReference type="Gene3D" id="2.30.30.830">
    <property type="match status" value="1"/>
</dbReference>
<keyword evidence="4" id="KW-0997">Cell inner membrane</keyword>
<evidence type="ECO:0000313" key="11">
    <source>
        <dbReference type="EMBL" id="MBC3917396.1"/>
    </source>
</evidence>
<dbReference type="InterPro" id="IPR024961">
    <property type="entry name" value="T2SS_GspC_N"/>
</dbReference>
<keyword evidence="7" id="KW-1133">Transmembrane helix</keyword>
<evidence type="ECO:0000256" key="1">
    <source>
        <dbReference type="ARBA" id="ARBA00004533"/>
    </source>
</evidence>
<dbReference type="Pfam" id="PF11356">
    <property type="entry name" value="T2SSC"/>
    <property type="match status" value="1"/>
</dbReference>
<evidence type="ECO:0000256" key="8">
    <source>
        <dbReference type="ARBA" id="ARBA00023136"/>
    </source>
</evidence>
<evidence type="ECO:0000256" key="5">
    <source>
        <dbReference type="ARBA" id="ARBA00022692"/>
    </source>
</evidence>
<evidence type="ECO:0000256" key="3">
    <source>
        <dbReference type="ARBA" id="ARBA00022475"/>
    </source>
</evidence>
<evidence type="ECO:0000256" key="2">
    <source>
        <dbReference type="ARBA" id="ARBA00022448"/>
    </source>
</evidence>
<keyword evidence="3" id="KW-1003">Cell membrane</keyword>